<organism evidence="2 3">
    <name type="scientific">Cephalotus follicularis</name>
    <name type="common">Albany pitcher plant</name>
    <dbReference type="NCBI Taxonomy" id="3775"/>
    <lineage>
        <taxon>Eukaryota</taxon>
        <taxon>Viridiplantae</taxon>
        <taxon>Streptophyta</taxon>
        <taxon>Embryophyta</taxon>
        <taxon>Tracheophyta</taxon>
        <taxon>Spermatophyta</taxon>
        <taxon>Magnoliopsida</taxon>
        <taxon>eudicotyledons</taxon>
        <taxon>Gunneridae</taxon>
        <taxon>Pentapetalae</taxon>
        <taxon>rosids</taxon>
        <taxon>fabids</taxon>
        <taxon>Oxalidales</taxon>
        <taxon>Cephalotaceae</taxon>
        <taxon>Cephalotus</taxon>
    </lineage>
</organism>
<comment type="caution">
    <text evidence="2">The sequence shown here is derived from an EMBL/GenBank/DDBJ whole genome shotgun (WGS) entry which is preliminary data.</text>
</comment>
<dbReference type="InParanoid" id="A0A1Q3B5R6"/>
<dbReference type="Proteomes" id="UP000187406">
    <property type="component" value="Unassembled WGS sequence"/>
</dbReference>
<feature type="compositionally biased region" description="Basic and acidic residues" evidence="1">
    <location>
        <begin position="133"/>
        <end position="152"/>
    </location>
</feature>
<feature type="non-terminal residue" evidence="2">
    <location>
        <position position="175"/>
    </location>
</feature>
<evidence type="ECO:0000256" key="1">
    <source>
        <dbReference type="SAM" id="MobiDB-lite"/>
    </source>
</evidence>
<sequence length="175" mass="19305">QEHQSLGICNKLYNFIMKCLTRHALKSVILGRPMLQSSALALISDAAKHRALSKSDQMVHPMAKTQANTSVTSEPFAPLCSSCNQQEKDSKKPSQVQDVGANIIPSASHIDELPLPSNALQVKAPKKTVSINDRVEEIYPSKKKDREKKPSEKLSSMELKNDEPYPLKSILKVGS</sequence>
<reference evidence="3" key="1">
    <citation type="submission" date="2016-04" db="EMBL/GenBank/DDBJ databases">
        <title>Cephalotus genome sequencing.</title>
        <authorList>
            <person name="Fukushima K."/>
            <person name="Hasebe M."/>
            <person name="Fang X."/>
        </authorList>
    </citation>
    <scope>NUCLEOTIDE SEQUENCE [LARGE SCALE GENOMIC DNA]</scope>
    <source>
        <strain evidence="3">cv. St1</strain>
    </source>
</reference>
<proteinExistence type="predicted"/>
<evidence type="ECO:0000313" key="3">
    <source>
        <dbReference type="Proteomes" id="UP000187406"/>
    </source>
</evidence>
<dbReference type="EMBL" id="BDDD01000298">
    <property type="protein sequence ID" value="GAV63214.1"/>
    <property type="molecule type" value="Genomic_DNA"/>
</dbReference>
<keyword evidence="3" id="KW-1185">Reference proteome</keyword>
<feature type="non-terminal residue" evidence="2">
    <location>
        <position position="1"/>
    </location>
</feature>
<gene>
    <name evidence="2" type="ORF">CFOL_v3_06734</name>
</gene>
<dbReference type="OrthoDB" id="1531937at2759"/>
<feature type="region of interest" description="Disordered" evidence="1">
    <location>
        <begin position="132"/>
        <end position="175"/>
    </location>
</feature>
<name>A0A1Q3B5R6_CEPFO</name>
<dbReference type="AlphaFoldDB" id="A0A1Q3B5R6"/>
<accession>A0A1Q3B5R6</accession>
<evidence type="ECO:0000313" key="2">
    <source>
        <dbReference type="EMBL" id="GAV63214.1"/>
    </source>
</evidence>
<protein>
    <submittedName>
        <fullName evidence="2">Uncharacterized protein</fullName>
    </submittedName>
</protein>